<evidence type="ECO:0000313" key="3">
    <source>
        <dbReference type="Proteomes" id="UP000228380"/>
    </source>
</evidence>
<dbReference type="InterPro" id="IPR008889">
    <property type="entry name" value="VQ"/>
</dbReference>
<dbReference type="PANTHER" id="PTHR33179">
    <property type="entry name" value="VQ MOTIF-CONTAINING PROTEIN"/>
    <property type="match status" value="1"/>
</dbReference>
<protein>
    <submittedName>
        <fullName evidence="4">Calmodulin-binding protein 25</fullName>
    </submittedName>
</protein>
<dbReference type="InterPro" id="IPR039609">
    <property type="entry name" value="VQ_15/22"/>
</dbReference>
<dbReference type="GO" id="GO:0005634">
    <property type="term" value="C:nucleus"/>
    <property type="evidence" value="ECO:0007669"/>
    <property type="project" value="TreeGrafter"/>
</dbReference>
<keyword evidence="3" id="KW-1185">Reference proteome</keyword>
<proteinExistence type="predicted"/>
<dbReference type="GO" id="GO:0006970">
    <property type="term" value="P:response to osmotic stress"/>
    <property type="evidence" value="ECO:0007669"/>
    <property type="project" value="TreeGrafter"/>
</dbReference>
<evidence type="ECO:0000259" key="2">
    <source>
        <dbReference type="Pfam" id="PF05678"/>
    </source>
</evidence>
<sequence>MSENCAAAAAAIDPWSWISDAFAKENEALTRALQISLSGVDSTVSTPSPVSADALCSSPSSLLINLINPEPPVSPSNPHSGSKRPAVEVAAPPATGRISKKKSRASKRCPTTYINADPANFRQMVQQVTGVRFGDAKLPVEPVLKPEPQRAAVSRPAILPQSCLPTLDTSAFLLDRAAVDVPVPASLGSTGPVVDGQVGFEFEPFPSFPTLESWGVM</sequence>
<dbReference type="KEGG" id="pda:103709044"/>
<gene>
    <name evidence="4" type="primary">LOC103709044</name>
</gene>
<feature type="compositionally biased region" description="Basic residues" evidence="1">
    <location>
        <begin position="98"/>
        <end position="107"/>
    </location>
</feature>
<dbReference type="GO" id="GO:0005516">
    <property type="term" value="F:calmodulin binding"/>
    <property type="evidence" value="ECO:0007669"/>
    <property type="project" value="TreeGrafter"/>
</dbReference>
<accession>A0A8B9ABZ3</accession>
<name>A0A8B9ABZ3_PHODC</name>
<dbReference type="Pfam" id="PF05678">
    <property type="entry name" value="VQ"/>
    <property type="match status" value="1"/>
</dbReference>
<reference evidence="3" key="1">
    <citation type="journal article" date="2019" name="Nat. Commun.">
        <title>Genome-wide association mapping of date palm fruit traits.</title>
        <authorList>
            <person name="Hazzouri K.M."/>
            <person name="Gros-Balthazard M."/>
            <person name="Flowers J.M."/>
            <person name="Copetti D."/>
            <person name="Lemansour A."/>
            <person name="Lebrun M."/>
            <person name="Masmoudi K."/>
            <person name="Ferrand S."/>
            <person name="Dhar M.I."/>
            <person name="Fresquez Z.A."/>
            <person name="Rosas U."/>
            <person name="Zhang J."/>
            <person name="Talag J."/>
            <person name="Lee S."/>
            <person name="Kudrna D."/>
            <person name="Powell R.F."/>
            <person name="Leitch I.J."/>
            <person name="Krueger R.R."/>
            <person name="Wing R.A."/>
            <person name="Amiri K.M.A."/>
            <person name="Purugganan M.D."/>
        </authorList>
    </citation>
    <scope>NUCLEOTIDE SEQUENCE [LARGE SCALE GENOMIC DNA]</scope>
    <source>
        <strain evidence="3">cv. Khalas</strain>
    </source>
</reference>
<dbReference type="GeneID" id="103709044"/>
<dbReference type="RefSeq" id="XP_038980734.1">
    <property type="nucleotide sequence ID" value="XM_039124806.1"/>
</dbReference>
<organism evidence="3 4">
    <name type="scientific">Phoenix dactylifera</name>
    <name type="common">Date palm</name>
    <dbReference type="NCBI Taxonomy" id="42345"/>
    <lineage>
        <taxon>Eukaryota</taxon>
        <taxon>Viridiplantae</taxon>
        <taxon>Streptophyta</taxon>
        <taxon>Embryophyta</taxon>
        <taxon>Tracheophyta</taxon>
        <taxon>Spermatophyta</taxon>
        <taxon>Magnoliopsida</taxon>
        <taxon>Liliopsida</taxon>
        <taxon>Arecaceae</taxon>
        <taxon>Coryphoideae</taxon>
        <taxon>Phoeniceae</taxon>
        <taxon>Phoenix</taxon>
    </lineage>
</organism>
<dbReference type="PANTHER" id="PTHR33179:SF9">
    <property type="entry name" value="OS01G0278000 PROTEIN"/>
    <property type="match status" value="1"/>
</dbReference>
<feature type="region of interest" description="Disordered" evidence="1">
    <location>
        <begin position="69"/>
        <end position="107"/>
    </location>
</feature>
<evidence type="ECO:0000313" key="4">
    <source>
        <dbReference type="RefSeq" id="XP_038980734.1"/>
    </source>
</evidence>
<feature type="domain" description="VQ" evidence="2">
    <location>
        <begin position="110"/>
        <end position="130"/>
    </location>
</feature>
<evidence type="ECO:0000256" key="1">
    <source>
        <dbReference type="SAM" id="MobiDB-lite"/>
    </source>
</evidence>
<reference evidence="4" key="2">
    <citation type="submission" date="2025-08" db="UniProtKB">
        <authorList>
            <consortium name="RefSeq"/>
        </authorList>
    </citation>
    <scope>IDENTIFICATION</scope>
    <source>
        <tissue evidence="4">Young leaves</tissue>
    </source>
</reference>
<dbReference type="AlphaFoldDB" id="A0A8B9ABZ3"/>
<dbReference type="OrthoDB" id="780868at2759"/>
<dbReference type="Proteomes" id="UP000228380">
    <property type="component" value="Chromosome 3"/>
</dbReference>